<organism evidence="8">
    <name type="scientific">Daucus carota subsp. sativus</name>
    <name type="common">Carrot</name>
    <dbReference type="NCBI Taxonomy" id="79200"/>
    <lineage>
        <taxon>Eukaryota</taxon>
        <taxon>Viridiplantae</taxon>
        <taxon>Streptophyta</taxon>
        <taxon>Embryophyta</taxon>
        <taxon>Tracheophyta</taxon>
        <taxon>Spermatophyta</taxon>
        <taxon>Magnoliopsida</taxon>
        <taxon>eudicotyledons</taxon>
        <taxon>Gunneridae</taxon>
        <taxon>Pentapetalae</taxon>
        <taxon>asterids</taxon>
        <taxon>campanulids</taxon>
        <taxon>Apiales</taxon>
        <taxon>Apiaceae</taxon>
        <taxon>Apioideae</taxon>
        <taxon>Scandiceae</taxon>
        <taxon>Daucinae</taxon>
        <taxon>Daucus</taxon>
        <taxon>Daucus sect. Daucus</taxon>
    </lineage>
</organism>
<dbReference type="PANTHER" id="PTHR48060">
    <property type="entry name" value="DNA DAMAGE-REPAIR/TOLERATION PROTEIN DRT100"/>
    <property type="match status" value="1"/>
</dbReference>
<dbReference type="Pfam" id="PF13516">
    <property type="entry name" value="LRR_6"/>
    <property type="match status" value="1"/>
</dbReference>
<evidence type="ECO:0000256" key="5">
    <source>
        <dbReference type="ARBA" id="ARBA00023136"/>
    </source>
</evidence>
<dbReference type="SUPFAM" id="SSF52058">
    <property type="entry name" value="L domain-like"/>
    <property type="match status" value="1"/>
</dbReference>
<dbReference type="Gene3D" id="3.80.10.10">
    <property type="entry name" value="Ribonuclease Inhibitor"/>
    <property type="match status" value="1"/>
</dbReference>
<evidence type="ECO:0000256" key="6">
    <source>
        <dbReference type="SAM" id="SignalP"/>
    </source>
</evidence>
<name>A0A162AP24_DAUCS</name>
<keyword evidence="3 6" id="KW-0732">Signal</keyword>
<dbReference type="PANTHER" id="PTHR48060:SF24">
    <property type="entry name" value="NON-SPECIFIC SERINE_THREONINE PROTEIN KINASE"/>
    <property type="match status" value="1"/>
</dbReference>
<proteinExistence type="predicted"/>
<dbReference type="InterPro" id="IPR053211">
    <property type="entry name" value="DNA_repair-toleration"/>
</dbReference>
<dbReference type="InterPro" id="IPR001611">
    <property type="entry name" value="Leu-rich_rpt"/>
</dbReference>
<feature type="domain" description="Leucine-rich repeat-containing N-terminal plant-type" evidence="7">
    <location>
        <begin position="28"/>
        <end position="65"/>
    </location>
</feature>
<evidence type="ECO:0000256" key="2">
    <source>
        <dbReference type="ARBA" id="ARBA00022614"/>
    </source>
</evidence>
<keyword evidence="5" id="KW-0472">Membrane</keyword>
<feature type="signal peptide" evidence="6">
    <location>
        <begin position="1"/>
        <end position="25"/>
    </location>
</feature>
<evidence type="ECO:0000256" key="4">
    <source>
        <dbReference type="ARBA" id="ARBA00022737"/>
    </source>
</evidence>
<accession>A0A162AP24</accession>
<comment type="caution">
    <text evidence="8">The sequence shown here is derived from an EMBL/GenBank/DDBJ whole genome shotgun (WGS) entry which is preliminary data.</text>
</comment>
<dbReference type="STRING" id="79200.A0A162AP24"/>
<dbReference type="Gramene" id="KZN03843">
    <property type="protein sequence ID" value="KZN03843"/>
    <property type="gene ID" value="DCAR_012599"/>
</dbReference>
<dbReference type="InterPro" id="IPR032675">
    <property type="entry name" value="LRR_dom_sf"/>
</dbReference>
<keyword evidence="4" id="KW-0677">Repeat</keyword>
<comment type="subcellular location">
    <subcellularLocation>
        <location evidence="1">Membrane</location>
    </subcellularLocation>
</comment>
<evidence type="ECO:0000313" key="8">
    <source>
        <dbReference type="EMBL" id="KZN03843.1"/>
    </source>
</evidence>
<dbReference type="OrthoDB" id="676979at2759"/>
<dbReference type="KEGG" id="dcr:108213954"/>
<evidence type="ECO:0000256" key="1">
    <source>
        <dbReference type="ARBA" id="ARBA00004370"/>
    </source>
</evidence>
<dbReference type="AlphaFoldDB" id="A0A162AP24"/>
<feature type="chain" id="PRO_5007831388" description="Leucine-rich repeat-containing N-terminal plant-type domain-containing protein" evidence="6">
    <location>
        <begin position="26"/>
        <end position="228"/>
    </location>
</feature>
<protein>
    <recommendedName>
        <fullName evidence="7">Leucine-rich repeat-containing N-terminal plant-type domain-containing protein</fullName>
    </recommendedName>
</protein>
<dbReference type="InterPro" id="IPR013210">
    <property type="entry name" value="LRR_N_plant-typ"/>
</dbReference>
<keyword evidence="2" id="KW-0433">Leucine-rich repeat</keyword>
<reference evidence="8" key="1">
    <citation type="journal article" date="2016" name="Nat. Genet.">
        <title>A high-quality carrot genome assembly provides new insights into carotenoid accumulation and asterid genome evolution.</title>
        <authorList>
            <person name="Iorizzo M."/>
            <person name="Ellison S."/>
            <person name="Senalik D."/>
            <person name="Zeng P."/>
            <person name="Satapoomin P."/>
            <person name="Huang J."/>
            <person name="Bowman M."/>
            <person name="Iovene M."/>
            <person name="Sanseverino W."/>
            <person name="Cavagnaro P."/>
            <person name="Yildiz M."/>
            <person name="Macko-Podgorni A."/>
            <person name="Moranska E."/>
            <person name="Grzebelus E."/>
            <person name="Grzebelus D."/>
            <person name="Ashrafi H."/>
            <person name="Zheng Z."/>
            <person name="Cheng S."/>
            <person name="Spooner D."/>
            <person name="Van Deynze A."/>
            <person name="Simon P."/>
        </authorList>
    </citation>
    <scope>NUCLEOTIDE SEQUENCE [LARGE SCALE GENOMIC DNA]</scope>
    <source>
        <tissue evidence="8">Leaf</tissue>
    </source>
</reference>
<dbReference type="Pfam" id="PF13855">
    <property type="entry name" value="LRR_8"/>
    <property type="match status" value="1"/>
</dbReference>
<dbReference type="Pfam" id="PF08263">
    <property type="entry name" value="LRRNT_2"/>
    <property type="match status" value="1"/>
</dbReference>
<dbReference type="EMBL" id="LNRQ01000003">
    <property type="protein sequence ID" value="KZN03843.1"/>
    <property type="molecule type" value="Genomic_DNA"/>
</dbReference>
<gene>
    <name evidence="8" type="ORF">DCAR_012599</name>
</gene>
<dbReference type="PRINTS" id="PR00019">
    <property type="entry name" value="LEURICHRPT"/>
</dbReference>
<dbReference type="GO" id="GO:0016020">
    <property type="term" value="C:membrane"/>
    <property type="evidence" value="ECO:0007669"/>
    <property type="project" value="UniProtKB-SubCell"/>
</dbReference>
<evidence type="ECO:0000256" key="3">
    <source>
        <dbReference type="ARBA" id="ARBA00022729"/>
    </source>
</evidence>
<evidence type="ECO:0000259" key="7">
    <source>
        <dbReference type="Pfam" id="PF08263"/>
    </source>
</evidence>
<dbReference type="Pfam" id="PF00560">
    <property type="entry name" value="LRR_1"/>
    <property type="match status" value="1"/>
</dbReference>
<sequence length="228" mass="25495">MAYSAKPSHLLLFVFFLSSLESILTTREGEALVKWKNSLAPSSFLDSWSLTNLDNLCNWTGITCNSAGSVSEINLCEKQLDGMLSEFGFTSFPNLKNLTLADNFFSGPIPPAIENLTQLQYLDLSMNSLNGPIPFQVSHLQSLLILNLSQNALQAPNWSHFSPMPVLRFLKLSRNPLVSKFPNFISNSHSLTYLNLSHNKFSGDLVRESVFIPICIILKSSVFHRRVV</sequence>
<dbReference type="OMA" id="CTHARMR"/>
<dbReference type="FunFam" id="3.80.10.10:FF:000400">
    <property type="entry name" value="Nuclear pore complex protein NUP107"/>
    <property type="match status" value="1"/>
</dbReference>